<evidence type="ECO:0000313" key="3">
    <source>
        <dbReference type="Proteomes" id="UP001183420"/>
    </source>
</evidence>
<dbReference type="Pfam" id="PF01965">
    <property type="entry name" value="DJ-1_PfpI"/>
    <property type="match status" value="1"/>
</dbReference>
<organism evidence="2 3">
    <name type="scientific">Streptomyces millisiae</name>
    <dbReference type="NCBI Taxonomy" id="3075542"/>
    <lineage>
        <taxon>Bacteria</taxon>
        <taxon>Bacillati</taxon>
        <taxon>Actinomycetota</taxon>
        <taxon>Actinomycetes</taxon>
        <taxon>Kitasatosporales</taxon>
        <taxon>Streptomycetaceae</taxon>
        <taxon>Streptomyces</taxon>
    </lineage>
</organism>
<evidence type="ECO:0000259" key="1">
    <source>
        <dbReference type="Pfam" id="PF01965"/>
    </source>
</evidence>
<reference evidence="3" key="1">
    <citation type="submission" date="2023-07" db="EMBL/GenBank/DDBJ databases">
        <title>30 novel species of actinomycetes from the DSMZ collection.</title>
        <authorList>
            <person name="Nouioui I."/>
        </authorList>
    </citation>
    <scope>NUCLEOTIDE SEQUENCE [LARGE SCALE GENOMIC DNA]</scope>
    <source>
        <strain evidence="3">DSM 44918</strain>
    </source>
</reference>
<dbReference type="InterPro" id="IPR029062">
    <property type="entry name" value="Class_I_gatase-like"/>
</dbReference>
<dbReference type="Proteomes" id="UP001183420">
    <property type="component" value="Unassembled WGS sequence"/>
</dbReference>
<name>A0ABU2M0I3_9ACTN</name>
<dbReference type="SUPFAM" id="SSF52317">
    <property type="entry name" value="Class I glutamine amidotransferase-like"/>
    <property type="match status" value="1"/>
</dbReference>
<keyword evidence="3" id="KW-1185">Reference proteome</keyword>
<proteinExistence type="predicted"/>
<dbReference type="Gene3D" id="3.40.50.880">
    <property type="match status" value="1"/>
</dbReference>
<gene>
    <name evidence="2" type="ORF">RNC47_34185</name>
</gene>
<comment type="caution">
    <text evidence="2">The sequence shown here is derived from an EMBL/GenBank/DDBJ whole genome shotgun (WGS) entry which is preliminary data.</text>
</comment>
<accession>A0ABU2M0I3</accession>
<dbReference type="RefSeq" id="WP_311604538.1">
    <property type="nucleotide sequence ID" value="NZ_JAVREM010000103.1"/>
</dbReference>
<dbReference type="EMBL" id="JAVREM010000103">
    <property type="protein sequence ID" value="MDT0323364.1"/>
    <property type="molecule type" value="Genomic_DNA"/>
</dbReference>
<dbReference type="InterPro" id="IPR050325">
    <property type="entry name" value="Prot/Nucl_acid_deglycase"/>
</dbReference>
<evidence type="ECO:0000313" key="2">
    <source>
        <dbReference type="EMBL" id="MDT0323364.1"/>
    </source>
</evidence>
<sequence>MNEARGTVHIAVYDTLADWEPGHAIAELSRRGFTVRAVGASLAPVTTVGGLRILPDLTLDELRPADSALLILPGADGWLAGDELAPFAAAARRFLDAGVPVAAICGATVGLAREGLLDDRDHTGAAAEVLAISGYAGGAHYREADAVTDRDVITAGPTDQVAFGREILARLGALEPTVLDAWFRLYEHSDASAYPIVAAAG</sequence>
<dbReference type="InterPro" id="IPR002818">
    <property type="entry name" value="DJ-1/PfpI"/>
</dbReference>
<dbReference type="PANTHER" id="PTHR48094:SF19">
    <property type="entry name" value="DJ-1_PFPI DOMAIN-CONTAINING PROTEIN"/>
    <property type="match status" value="1"/>
</dbReference>
<feature type="domain" description="DJ-1/PfpI" evidence="1">
    <location>
        <begin position="8"/>
        <end position="169"/>
    </location>
</feature>
<dbReference type="PANTHER" id="PTHR48094">
    <property type="entry name" value="PROTEIN/NUCLEIC ACID DEGLYCASE DJ-1-RELATED"/>
    <property type="match status" value="1"/>
</dbReference>
<protein>
    <submittedName>
        <fullName evidence="2">DJ-1/PfpI family protein</fullName>
    </submittedName>
</protein>